<evidence type="ECO:0000256" key="1">
    <source>
        <dbReference type="ARBA" id="ARBA00004613"/>
    </source>
</evidence>
<evidence type="ECO:0000313" key="4">
    <source>
        <dbReference type="EMBL" id="MBG6138701.1"/>
    </source>
</evidence>
<dbReference type="InterPro" id="IPR001343">
    <property type="entry name" value="Hemolysn_Ca-bd"/>
</dbReference>
<comment type="caution">
    <text evidence="4">The sequence shown here is derived from an EMBL/GenBank/DDBJ whole genome shotgun (WGS) entry which is preliminary data.</text>
</comment>
<feature type="compositionally biased region" description="Basic and acidic residues" evidence="3">
    <location>
        <begin position="580"/>
        <end position="601"/>
    </location>
</feature>
<proteinExistence type="predicted"/>
<dbReference type="Gene3D" id="2.150.10.10">
    <property type="entry name" value="Serralysin-like metalloprotease, C-terminal"/>
    <property type="match status" value="3"/>
</dbReference>
<dbReference type="GO" id="GO:0005576">
    <property type="term" value="C:extracellular region"/>
    <property type="evidence" value="ECO:0007669"/>
    <property type="project" value="UniProtKB-SubCell"/>
</dbReference>
<evidence type="ECO:0000313" key="5">
    <source>
        <dbReference type="Proteomes" id="UP000622552"/>
    </source>
</evidence>
<dbReference type="InterPro" id="IPR028208">
    <property type="entry name" value="Effector_pro_NleD-like"/>
</dbReference>
<dbReference type="Proteomes" id="UP000622552">
    <property type="component" value="Unassembled WGS sequence"/>
</dbReference>
<feature type="region of interest" description="Disordered" evidence="3">
    <location>
        <begin position="536"/>
        <end position="601"/>
    </location>
</feature>
<evidence type="ECO:0000256" key="3">
    <source>
        <dbReference type="SAM" id="MobiDB-lite"/>
    </source>
</evidence>
<dbReference type="PROSITE" id="PS00330">
    <property type="entry name" value="HEMOLYSIN_CALCIUM"/>
    <property type="match status" value="3"/>
</dbReference>
<feature type="compositionally biased region" description="Low complexity" evidence="3">
    <location>
        <begin position="305"/>
        <end position="314"/>
    </location>
</feature>
<dbReference type="PANTHER" id="PTHR38340:SF1">
    <property type="entry name" value="S-LAYER PROTEIN"/>
    <property type="match status" value="1"/>
</dbReference>
<feature type="region of interest" description="Disordered" evidence="3">
    <location>
        <begin position="297"/>
        <end position="320"/>
    </location>
</feature>
<evidence type="ECO:0000256" key="2">
    <source>
        <dbReference type="ARBA" id="ARBA00022525"/>
    </source>
</evidence>
<reference evidence="4" key="1">
    <citation type="submission" date="2020-11" db="EMBL/GenBank/DDBJ databases">
        <title>Sequencing the genomes of 1000 actinobacteria strains.</title>
        <authorList>
            <person name="Klenk H.-P."/>
        </authorList>
    </citation>
    <scope>NUCLEOTIDE SEQUENCE</scope>
    <source>
        <strain evidence="4">DSM 45356</strain>
    </source>
</reference>
<dbReference type="InterPro" id="IPR050557">
    <property type="entry name" value="RTX_toxin/Mannuronan_C5-epim"/>
</dbReference>
<dbReference type="EMBL" id="JADOUF010000001">
    <property type="protein sequence ID" value="MBG6138701.1"/>
    <property type="molecule type" value="Genomic_DNA"/>
</dbReference>
<keyword evidence="5" id="KW-1185">Reference proteome</keyword>
<dbReference type="PANTHER" id="PTHR38340">
    <property type="entry name" value="S-LAYER PROTEIN"/>
    <property type="match status" value="1"/>
</dbReference>
<feature type="compositionally biased region" description="Gly residues" evidence="3">
    <location>
        <begin position="378"/>
        <end position="390"/>
    </location>
</feature>
<dbReference type="Pfam" id="PF00353">
    <property type="entry name" value="HemolysinCabind"/>
    <property type="match status" value="3"/>
</dbReference>
<dbReference type="PRINTS" id="PR00313">
    <property type="entry name" value="CABNDNGRPT"/>
</dbReference>
<feature type="region of interest" description="Disordered" evidence="3">
    <location>
        <begin position="336"/>
        <end position="400"/>
    </location>
</feature>
<comment type="subcellular location">
    <subcellularLocation>
        <location evidence="1">Secreted</location>
    </subcellularLocation>
</comment>
<dbReference type="RefSeq" id="WP_197005433.1">
    <property type="nucleotide sequence ID" value="NZ_BONS01000009.1"/>
</dbReference>
<dbReference type="AlphaFoldDB" id="A0A8J7GII1"/>
<dbReference type="Pfam" id="PF14891">
    <property type="entry name" value="Peptidase_M91"/>
    <property type="match status" value="1"/>
</dbReference>
<feature type="compositionally biased region" description="Basic and acidic residues" evidence="3">
    <location>
        <begin position="554"/>
        <end position="569"/>
    </location>
</feature>
<accession>A0A8J7GII1</accession>
<keyword evidence="2" id="KW-0964">Secreted</keyword>
<dbReference type="SUPFAM" id="SSF51120">
    <property type="entry name" value="beta-Roll"/>
    <property type="match status" value="1"/>
</dbReference>
<dbReference type="InterPro" id="IPR018511">
    <property type="entry name" value="Hemolysin-typ_Ca-bd_CS"/>
</dbReference>
<dbReference type="GO" id="GO:0005509">
    <property type="term" value="F:calcium ion binding"/>
    <property type="evidence" value="ECO:0007669"/>
    <property type="project" value="InterPro"/>
</dbReference>
<organism evidence="4 5">
    <name type="scientific">Longispora fulva</name>
    <dbReference type="NCBI Taxonomy" id="619741"/>
    <lineage>
        <taxon>Bacteria</taxon>
        <taxon>Bacillati</taxon>
        <taxon>Actinomycetota</taxon>
        <taxon>Actinomycetes</taxon>
        <taxon>Micromonosporales</taxon>
        <taxon>Micromonosporaceae</taxon>
        <taxon>Longispora</taxon>
    </lineage>
</organism>
<dbReference type="InterPro" id="IPR011049">
    <property type="entry name" value="Serralysin-like_metalloprot_C"/>
</dbReference>
<name>A0A8J7GII1_9ACTN</name>
<sequence>MSEVETVSNIWRLGADPARLRSAAAVLRAFGTSAHAAAEGVHAATARVFAAEWAGTTADTYDAHRRRITADVEAVGGHFGTAADALDAAACALGTAQHALDDSRARLAARVGATFADDLVTLTIGDRSQTEVVIAEIQAASDIRTDLDVTLSSQLIALERLRGPLRAIDDMWAGSAEPFALGAEPADPVFLLVDGTLIVNTGPGDDTVSVRVDPATGARFLVVDGVEHQIFGGTDLVIRAGGGRDDISVPRGTRLRVTLLGGDGDDVLHGGDDGARLLGGPGDDRVYGGAGADRISAGSGDDYVDAGSGDDTVTGGSGDDVLYGMAGADDVHGQSGADYLEGASGDDRLDGGAGRDVLSGGDGDDALRGGSDDDTLYGGRGADSGSGGTGSDVVFRQSGDRVDAERTVTVEIKGRPGDTIRVEGSPEFVARVRADLDMLAGSPGGREMLDAVDRAHDGTRAIAADWPVLGGLAYQGDELTIRETTDPNGYARHRSLWNGGQAYRISYNPADNGAGQGGRPVTVLFHELAHVYDFSHHTSAPGEYDGPDNPGAPNDEREAVGLPVDHDGDPETPDQSYPGHPDDLTENGLRRELGLPERTHY</sequence>
<gene>
    <name evidence="4" type="ORF">IW245_004895</name>
</gene>
<protein>
    <submittedName>
        <fullName evidence="4">Uncharacterized protein YukE</fullName>
    </submittedName>
</protein>